<evidence type="ECO:0000259" key="3">
    <source>
        <dbReference type="PROSITE" id="PS51900"/>
    </source>
</evidence>
<name>A0A1C4DI37_BACTU</name>
<dbReference type="InterPro" id="IPR010998">
    <property type="entry name" value="Integrase_recombinase_N"/>
</dbReference>
<dbReference type="PROSITE" id="PS51900">
    <property type="entry name" value="CB"/>
    <property type="match status" value="1"/>
</dbReference>
<evidence type="ECO:0000313" key="5">
    <source>
        <dbReference type="Proteomes" id="UP000195991"/>
    </source>
</evidence>
<evidence type="ECO:0000313" key="4">
    <source>
        <dbReference type="EMBL" id="SCC30900.1"/>
    </source>
</evidence>
<evidence type="ECO:0000256" key="2">
    <source>
        <dbReference type="PROSITE-ProRule" id="PRU01248"/>
    </source>
</evidence>
<feature type="domain" description="Core-binding (CB)" evidence="3">
    <location>
        <begin position="1"/>
        <end position="43"/>
    </location>
</feature>
<dbReference type="InterPro" id="IPR011010">
    <property type="entry name" value="DNA_brk_join_enz"/>
</dbReference>
<organism evidence="4 5">
    <name type="scientific">Bacillus thuringiensis</name>
    <dbReference type="NCBI Taxonomy" id="1428"/>
    <lineage>
        <taxon>Bacteria</taxon>
        <taxon>Bacillati</taxon>
        <taxon>Bacillota</taxon>
        <taxon>Bacilli</taxon>
        <taxon>Bacillales</taxon>
        <taxon>Bacillaceae</taxon>
        <taxon>Bacillus</taxon>
        <taxon>Bacillus cereus group</taxon>
    </lineage>
</organism>
<dbReference type="InterPro" id="IPR044068">
    <property type="entry name" value="CB"/>
</dbReference>
<gene>
    <name evidence="4" type="ORF">BTT61001_02428</name>
</gene>
<dbReference type="RefSeq" id="WP_254660946.1">
    <property type="nucleotide sequence ID" value="NZ_FMBI01000028.1"/>
</dbReference>
<protein>
    <recommendedName>
        <fullName evidence="3">Core-binding (CB) domain-containing protein</fullName>
    </recommendedName>
</protein>
<dbReference type="Proteomes" id="UP000195991">
    <property type="component" value="Unassembled WGS sequence"/>
</dbReference>
<keyword evidence="1 2" id="KW-0238">DNA-binding</keyword>
<reference evidence="4 5" key="1">
    <citation type="submission" date="2016-08" db="EMBL/GenBank/DDBJ databases">
        <authorList>
            <person name="Seilhamer J.J."/>
        </authorList>
    </citation>
    <scope>NUCLEOTIDE SEQUENCE [LARGE SCALE GENOMIC DNA]</scope>
    <source>
        <strain evidence="4 5">IEBC_T61001</strain>
    </source>
</reference>
<sequence>MKNEKTQFEDHHYKPDDCKTVGLSPSTINTRLKTLRVMFRFLVDEELIERNSMKQIKNVNEPQEEIAVLTVDELRRLLDA</sequence>
<dbReference type="Gene3D" id="1.10.150.130">
    <property type="match status" value="1"/>
</dbReference>
<dbReference type="AlphaFoldDB" id="A0A1C4DI37"/>
<dbReference type="EMBL" id="FMBI01000028">
    <property type="protein sequence ID" value="SCC30900.1"/>
    <property type="molecule type" value="Genomic_DNA"/>
</dbReference>
<dbReference type="GO" id="GO:0003677">
    <property type="term" value="F:DNA binding"/>
    <property type="evidence" value="ECO:0007669"/>
    <property type="project" value="UniProtKB-UniRule"/>
</dbReference>
<accession>A0A1C4DI37</accession>
<evidence type="ECO:0000256" key="1">
    <source>
        <dbReference type="ARBA" id="ARBA00023125"/>
    </source>
</evidence>
<dbReference type="SUPFAM" id="SSF56349">
    <property type="entry name" value="DNA breaking-rejoining enzymes"/>
    <property type="match status" value="1"/>
</dbReference>
<proteinExistence type="predicted"/>